<reference evidence="16" key="1">
    <citation type="submission" date="2022-12" db="EMBL/GenBank/DDBJ databases">
        <title>Chromosome-level genome assembly of the bean flower thrips Megalurothrips usitatus.</title>
        <authorList>
            <person name="Ma L."/>
            <person name="Liu Q."/>
            <person name="Li H."/>
            <person name="Cai W."/>
        </authorList>
    </citation>
    <scope>NUCLEOTIDE SEQUENCE</scope>
    <source>
        <strain evidence="16">Cailab_2022a</strain>
    </source>
</reference>
<evidence type="ECO:0000256" key="13">
    <source>
        <dbReference type="SAM" id="MobiDB-lite"/>
    </source>
</evidence>
<keyword evidence="7" id="KW-0862">Zinc</keyword>
<evidence type="ECO:0000256" key="1">
    <source>
        <dbReference type="ARBA" id="ARBA00004123"/>
    </source>
</evidence>
<feature type="domain" description="CULT" evidence="15">
    <location>
        <begin position="330"/>
        <end position="438"/>
    </location>
</feature>
<comment type="pathway">
    <text evidence="2">Protein modification; protein ubiquitination.</text>
</comment>
<comment type="caution">
    <text evidence="16">The sequence shown here is derived from an EMBL/GenBank/DDBJ whole genome shotgun (WGS) entry which is preliminary data.</text>
</comment>
<evidence type="ECO:0000313" key="16">
    <source>
        <dbReference type="EMBL" id="KAJ1523614.1"/>
    </source>
</evidence>
<evidence type="ECO:0000256" key="4">
    <source>
        <dbReference type="ARBA" id="ARBA00014394"/>
    </source>
</evidence>
<dbReference type="InterPro" id="IPR046336">
    <property type="entry name" value="Lon_prtase_N_sf"/>
</dbReference>
<name>A0AAV7XFA2_9NEOP</name>
<evidence type="ECO:0000259" key="15">
    <source>
        <dbReference type="PROSITE" id="PS51788"/>
    </source>
</evidence>
<keyword evidence="6" id="KW-0833">Ubl conjugation pathway</keyword>
<keyword evidence="8" id="KW-0832">Ubl conjugation</keyword>
<protein>
    <recommendedName>
        <fullName evidence="4">Protein cereblon</fullName>
    </recommendedName>
    <alternativeName>
        <fullName evidence="10">Protein ohgata</fullName>
    </alternativeName>
</protein>
<evidence type="ECO:0000256" key="12">
    <source>
        <dbReference type="ARBA" id="ARBA00046796"/>
    </source>
</evidence>
<dbReference type="PROSITE" id="PS51787">
    <property type="entry name" value="LON_N"/>
    <property type="match status" value="1"/>
</dbReference>
<dbReference type="Pfam" id="PF02190">
    <property type="entry name" value="LON_substr_bdg"/>
    <property type="match status" value="1"/>
</dbReference>
<evidence type="ECO:0000256" key="6">
    <source>
        <dbReference type="ARBA" id="ARBA00022786"/>
    </source>
</evidence>
<evidence type="ECO:0000259" key="14">
    <source>
        <dbReference type="PROSITE" id="PS51787"/>
    </source>
</evidence>
<comment type="subunit">
    <text evidence="12">Likely a component of a DCX (DDB1-CUL4-X-box) protein ligase complex. May interact with pic/DDB1.</text>
</comment>
<sequence length="446" mass="50706">MDDERSEGSAWSGSEVDGDDWMEQVRGFGELEEVPDSDSDYEYRILPTLTVEAPPENPEPSDPHEQTFDPNLPMQHAYLGNDLTILHGRTLLDEDEVAHWMPLLPQIDVVLVPGQTLPLSVFHLPTIQMINRVLEGNRIFATVCMLRQNTLSDYTYADVGTTAEIYEVQEGGNNHSMRIKAIGRQRFKLLEAKEQSGGRLPTARIKILPEISLSNPMAEMSFTGLNRYWSKTSNESETVKKIRKLRSNVSAISAIPSWVYDQYDVDRLVKRMLCVLSSHKAVSQIPTDPVELSFWVARSLPLPDSKRLIPLRMNCAIQRLRWELSTLEEFSHLCCRHCYQTIANHGDVFSMSAEGLQGTYCNLYGYVYETITIYKATGLQLQNVPPSTNASWFPGYAWTVAACSRCRKHMGWKFTAVEPEVKPREFWGLCRRSLTTKKVGSFKLQC</sequence>
<comment type="function">
    <text evidence="11">Substrate recognition component of a DCX (DDB1-CUL4-X-box) E3 protein ligase complex that mediates the ubiquitination and subsequent proteasomal degradation of target proteins. Has an essential role in mediating growth by negatively regulating insulin signaling. It also has a role in maintaining presynaptic function in the neuromuscular junction synapses of third-instar larvae.</text>
</comment>
<evidence type="ECO:0000256" key="5">
    <source>
        <dbReference type="ARBA" id="ARBA00022723"/>
    </source>
</evidence>
<dbReference type="PANTHER" id="PTHR46732:SF8">
    <property type="entry name" value="ATP-DEPENDENT PROTEASE LA (LON) DOMAIN PROTEIN"/>
    <property type="match status" value="1"/>
</dbReference>
<organism evidence="16 17">
    <name type="scientific">Megalurothrips usitatus</name>
    <name type="common">bean blossom thrips</name>
    <dbReference type="NCBI Taxonomy" id="439358"/>
    <lineage>
        <taxon>Eukaryota</taxon>
        <taxon>Metazoa</taxon>
        <taxon>Ecdysozoa</taxon>
        <taxon>Arthropoda</taxon>
        <taxon>Hexapoda</taxon>
        <taxon>Insecta</taxon>
        <taxon>Pterygota</taxon>
        <taxon>Neoptera</taxon>
        <taxon>Paraneoptera</taxon>
        <taxon>Thysanoptera</taxon>
        <taxon>Terebrantia</taxon>
        <taxon>Thripoidea</taxon>
        <taxon>Thripidae</taxon>
        <taxon>Megalurothrips</taxon>
    </lineage>
</organism>
<evidence type="ECO:0000313" key="17">
    <source>
        <dbReference type="Proteomes" id="UP001075354"/>
    </source>
</evidence>
<evidence type="ECO:0000256" key="3">
    <source>
        <dbReference type="ARBA" id="ARBA00005293"/>
    </source>
</evidence>
<dbReference type="Proteomes" id="UP001075354">
    <property type="component" value="Chromosome 10"/>
</dbReference>
<dbReference type="Pfam" id="PF03226">
    <property type="entry name" value="Yippee-Mis18"/>
    <property type="match status" value="1"/>
</dbReference>
<dbReference type="SMART" id="SM00464">
    <property type="entry name" value="LON"/>
    <property type="match status" value="1"/>
</dbReference>
<dbReference type="Gene3D" id="2.30.130.40">
    <property type="entry name" value="LON domain-like"/>
    <property type="match status" value="1"/>
</dbReference>
<keyword evidence="9" id="KW-0539">Nucleus</keyword>
<dbReference type="PROSITE" id="PS51788">
    <property type="entry name" value="CULT"/>
    <property type="match status" value="1"/>
</dbReference>
<dbReference type="InterPro" id="IPR003111">
    <property type="entry name" value="Lon_prtase_N"/>
</dbReference>
<feature type="domain" description="Lon N-terminal" evidence="14">
    <location>
        <begin position="101"/>
        <end position="331"/>
    </location>
</feature>
<dbReference type="GO" id="GO:0005634">
    <property type="term" value="C:nucleus"/>
    <property type="evidence" value="ECO:0007669"/>
    <property type="project" value="UniProtKB-SubCell"/>
</dbReference>
<dbReference type="SUPFAM" id="SSF88697">
    <property type="entry name" value="PUA domain-like"/>
    <property type="match status" value="1"/>
</dbReference>
<evidence type="ECO:0000256" key="8">
    <source>
        <dbReference type="ARBA" id="ARBA00022843"/>
    </source>
</evidence>
<dbReference type="InterPro" id="IPR015947">
    <property type="entry name" value="PUA-like_sf"/>
</dbReference>
<evidence type="ECO:0000256" key="7">
    <source>
        <dbReference type="ARBA" id="ARBA00022833"/>
    </source>
</evidence>
<keyword evidence="17" id="KW-1185">Reference proteome</keyword>
<feature type="region of interest" description="Disordered" evidence="13">
    <location>
        <begin position="1"/>
        <end position="21"/>
    </location>
</feature>
<dbReference type="GO" id="GO:0046872">
    <property type="term" value="F:metal ion binding"/>
    <property type="evidence" value="ECO:0007669"/>
    <property type="project" value="UniProtKB-KW"/>
</dbReference>
<evidence type="ECO:0000256" key="2">
    <source>
        <dbReference type="ARBA" id="ARBA00004906"/>
    </source>
</evidence>
<evidence type="ECO:0000256" key="10">
    <source>
        <dbReference type="ARBA" id="ARBA00030079"/>
    </source>
</evidence>
<dbReference type="CDD" id="cd15777">
    <property type="entry name" value="CRBN_C_like"/>
    <property type="match status" value="1"/>
</dbReference>
<evidence type="ECO:0000256" key="9">
    <source>
        <dbReference type="ARBA" id="ARBA00023242"/>
    </source>
</evidence>
<dbReference type="PANTHER" id="PTHR46732">
    <property type="entry name" value="ATP-DEPENDENT PROTEASE LA (LON) DOMAIN PROTEIN"/>
    <property type="match status" value="1"/>
</dbReference>
<evidence type="ECO:0000256" key="11">
    <source>
        <dbReference type="ARBA" id="ARBA00046075"/>
    </source>
</evidence>
<comment type="similarity">
    <text evidence="3">Belongs to the CRBN family.</text>
</comment>
<proteinExistence type="inferred from homology"/>
<dbReference type="EMBL" id="JAPTSV010000010">
    <property type="protein sequence ID" value="KAJ1523614.1"/>
    <property type="molecule type" value="Genomic_DNA"/>
</dbReference>
<dbReference type="InterPro" id="IPR004910">
    <property type="entry name" value="Yippee/Mis18/Cereblon"/>
</dbReference>
<keyword evidence="5" id="KW-0479">Metal-binding</keyword>
<dbReference type="Gene3D" id="2.170.150.20">
    <property type="entry name" value="Peptide methionine sulfoxide reductase"/>
    <property type="match status" value="1"/>
</dbReference>
<accession>A0AAV7XFA2</accession>
<gene>
    <name evidence="16" type="ORF">ONE63_001457</name>
</gene>
<dbReference type="AlphaFoldDB" id="A0AAV7XFA2"/>
<dbReference type="InterPro" id="IPR034750">
    <property type="entry name" value="CULT"/>
</dbReference>
<comment type="subcellular location">
    <subcellularLocation>
        <location evidence="1">Nucleus</location>
    </subcellularLocation>
</comment>
<dbReference type="FunFam" id="2.170.150.20:FF:000005">
    <property type="entry name" value="Blast:Protein cereblon homolog"/>
    <property type="match status" value="1"/>
</dbReference>
<dbReference type="Gene3D" id="1.20.58.1480">
    <property type="match status" value="1"/>
</dbReference>